<comment type="caution">
    <text evidence="1">The sequence shown here is derived from an EMBL/GenBank/DDBJ whole genome shotgun (WGS) entry which is preliminary data.</text>
</comment>
<name>A0A5D3WLA8_9BACT</name>
<evidence type="ECO:0000313" key="1">
    <source>
        <dbReference type="EMBL" id="TYO99882.1"/>
    </source>
</evidence>
<dbReference type="AlphaFoldDB" id="A0A5D3WLA8"/>
<dbReference type="RefSeq" id="WP_148894087.1">
    <property type="nucleotide sequence ID" value="NZ_VNIB01000001.1"/>
</dbReference>
<keyword evidence="2" id="KW-1185">Reference proteome</keyword>
<gene>
    <name evidence="1" type="ORF">EDC39_10142</name>
</gene>
<dbReference type="OrthoDB" id="9804721at2"/>
<organism evidence="1 2">
    <name type="scientific">Geothermobacter ehrlichii</name>
    <dbReference type="NCBI Taxonomy" id="213224"/>
    <lineage>
        <taxon>Bacteria</taxon>
        <taxon>Pseudomonadati</taxon>
        <taxon>Thermodesulfobacteriota</taxon>
        <taxon>Desulfuromonadia</taxon>
        <taxon>Desulfuromonadales</taxon>
        <taxon>Geothermobacteraceae</taxon>
        <taxon>Geothermobacter</taxon>
    </lineage>
</organism>
<dbReference type="EMBL" id="VNIB01000001">
    <property type="protein sequence ID" value="TYO99882.1"/>
    <property type="molecule type" value="Genomic_DNA"/>
</dbReference>
<protein>
    <submittedName>
        <fullName evidence="1">Nucleotide-binding universal stress UspA family protein</fullName>
    </submittedName>
</protein>
<proteinExistence type="predicted"/>
<accession>A0A5D3WLA8</accession>
<dbReference type="SUPFAM" id="SSF52402">
    <property type="entry name" value="Adenine nucleotide alpha hydrolases-like"/>
    <property type="match status" value="1"/>
</dbReference>
<dbReference type="Gene3D" id="3.40.50.12370">
    <property type="match status" value="1"/>
</dbReference>
<dbReference type="Proteomes" id="UP000324159">
    <property type="component" value="Unassembled WGS sequence"/>
</dbReference>
<sequence>MTRPLFHVFRNAPYGRETLLFSAYTCRRLQIPLRIYLPQQPRFLFYFEQDIVQVDLDQSYLRRPETARDNVEALLRLGPPLETGFVEPETFTATGLPDLPTDFGIMACPRSMTKASGPVGLGLIGPKVRRIILAAPFPVLIPPGVYKPWTNLAVLYGGSKLAGQAVRLGRQLADRSQAPLQVISFGDRNDLARQAKEQGILSILEECDWQVRPGKPIREELDVVPHDALLLLGAYGHGPVRSLFGSTMEDVQAELPNPLLVVGPRCRIESVFS</sequence>
<reference evidence="1 2" key="1">
    <citation type="submission" date="2019-07" db="EMBL/GenBank/DDBJ databases">
        <title>Genomic Encyclopedia of Type Strains, Phase IV (KMG-IV): sequencing the most valuable type-strain genomes for metagenomic binning, comparative biology and taxonomic classification.</title>
        <authorList>
            <person name="Goeker M."/>
        </authorList>
    </citation>
    <scope>NUCLEOTIDE SEQUENCE [LARGE SCALE GENOMIC DNA]</scope>
    <source>
        <strain evidence="1 2">SS015</strain>
    </source>
</reference>
<evidence type="ECO:0000313" key="2">
    <source>
        <dbReference type="Proteomes" id="UP000324159"/>
    </source>
</evidence>